<dbReference type="SUPFAM" id="SSF47413">
    <property type="entry name" value="lambda repressor-like DNA-binding domains"/>
    <property type="match status" value="1"/>
</dbReference>
<dbReference type="Pfam" id="PF00532">
    <property type="entry name" value="Peripla_BP_1"/>
    <property type="match status" value="1"/>
</dbReference>
<dbReference type="InterPro" id="IPR001761">
    <property type="entry name" value="Peripla_BP/Lac1_sug-bd_dom"/>
</dbReference>
<keyword evidence="1" id="KW-0678">Repressor</keyword>
<keyword evidence="5" id="KW-0804">Transcription</keyword>
<dbReference type="InterPro" id="IPR000843">
    <property type="entry name" value="HTH_LacI"/>
</dbReference>
<keyword evidence="8" id="KW-1185">Reference proteome</keyword>
<dbReference type="PROSITE" id="PS50932">
    <property type="entry name" value="HTH_LACI_2"/>
    <property type="match status" value="1"/>
</dbReference>
<dbReference type="NCBIfam" id="NF008452">
    <property type="entry name" value="PRK11303.1"/>
    <property type="match status" value="1"/>
</dbReference>
<keyword evidence="4" id="KW-0010">Activator</keyword>
<dbReference type="Gene3D" id="3.40.50.2300">
    <property type="match status" value="2"/>
</dbReference>
<dbReference type="InterPro" id="IPR028082">
    <property type="entry name" value="Peripla_BP_I"/>
</dbReference>
<evidence type="ECO:0000256" key="4">
    <source>
        <dbReference type="ARBA" id="ARBA00023159"/>
    </source>
</evidence>
<reference evidence="8" key="1">
    <citation type="journal article" date="2019" name="Int. J. Syst. Evol. Microbiol.">
        <title>The Global Catalogue of Microorganisms (GCM) 10K type strain sequencing project: providing services to taxonomists for standard genome sequencing and annotation.</title>
        <authorList>
            <consortium name="The Broad Institute Genomics Platform"/>
            <consortium name="The Broad Institute Genome Sequencing Center for Infectious Disease"/>
            <person name="Wu L."/>
            <person name="Ma J."/>
        </authorList>
    </citation>
    <scope>NUCLEOTIDE SEQUENCE [LARGE SCALE GENOMIC DNA]</scope>
    <source>
        <strain evidence="8">JCM 32226</strain>
    </source>
</reference>
<comment type="caution">
    <text evidence="7">The sequence shown here is derived from an EMBL/GenBank/DDBJ whole genome shotgun (WGS) entry which is preliminary data.</text>
</comment>
<dbReference type="NCBIfam" id="TIGR02417">
    <property type="entry name" value="fruct_sucro_rep"/>
    <property type="match status" value="1"/>
</dbReference>
<evidence type="ECO:0000256" key="3">
    <source>
        <dbReference type="ARBA" id="ARBA00023125"/>
    </source>
</evidence>
<name>A0ABP8QEU6_9GAMM</name>
<sequence length="329" mass="36053">MKLEEVARLAGVSRTTASYVINGKAAEHRISEKTQAKVMAVVEQYNYRPDQAATALRLGSSKLLGYILPDLENHSYAKLAKLLEAGARRRGFQLILACSDDDPATERALAETLTARRIDALLVSSVLPPGDDFYHRFQSKGLPIIAIDRALDEQRFASVISEDRYGANQLTRSLLTPAPASIGLIGAVPDINISRQREQGFREAIAQHAPQLTPLCGYGDHFSREAGAALCRQWLADGSLPEAILTTAYVLLEGVLDELAPYPERLAATRLATFGDNRLLDFLPVKVNALPQQFPLIAEQALELALDAIGRNYRTGLHIIPRLLHARAV</sequence>
<evidence type="ECO:0000313" key="8">
    <source>
        <dbReference type="Proteomes" id="UP001501321"/>
    </source>
</evidence>
<dbReference type="InterPro" id="IPR012781">
    <property type="entry name" value="Fruct_sucro_rep"/>
</dbReference>
<dbReference type="SUPFAM" id="SSF53822">
    <property type="entry name" value="Periplasmic binding protein-like I"/>
    <property type="match status" value="1"/>
</dbReference>
<keyword evidence="3" id="KW-0238">DNA-binding</keyword>
<evidence type="ECO:0000259" key="6">
    <source>
        <dbReference type="PROSITE" id="PS50932"/>
    </source>
</evidence>
<organism evidence="7 8">
    <name type="scientific">Pseudaeromonas paramecii</name>
    <dbReference type="NCBI Taxonomy" id="2138166"/>
    <lineage>
        <taxon>Bacteria</taxon>
        <taxon>Pseudomonadati</taxon>
        <taxon>Pseudomonadota</taxon>
        <taxon>Gammaproteobacteria</taxon>
        <taxon>Aeromonadales</taxon>
        <taxon>Aeromonadaceae</taxon>
        <taxon>Pseudaeromonas</taxon>
    </lineage>
</organism>
<evidence type="ECO:0000256" key="2">
    <source>
        <dbReference type="ARBA" id="ARBA00023015"/>
    </source>
</evidence>
<dbReference type="InterPro" id="IPR010982">
    <property type="entry name" value="Lambda_DNA-bd_dom_sf"/>
</dbReference>
<dbReference type="PANTHER" id="PTHR30146">
    <property type="entry name" value="LACI-RELATED TRANSCRIPTIONAL REPRESSOR"/>
    <property type="match status" value="1"/>
</dbReference>
<protein>
    <submittedName>
        <fullName evidence="7">Catabolite repressor/activator</fullName>
    </submittedName>
</protein>
<dbReference type="SMART" id="SM00354">
    <property type="entry name" value="HTH_LACI"/>
    <property type="match status" value="1"/>
</dbReference>
<proteinExistence type="predicted"/>
<evidence type="ECO:0000313" key="7">
    <source>
        <dbReference type="EMBL" id="GAA4501987.1"/>
    </source>
</evidence>
<gene>
    <name evidence="7" type="primary">cra</name>
    <name evidence="7" type="ORF">GCM10023095_25980</name>
</gene>
<dbReference type="PANTHER" id="PTHR30146:SF45">
    <property type="entry name" value="CATABOLITE REPRESSOR_ACTIVATOR"/>
    <property type="match status" value="1"/>
</dbReference>
<evidence type="ECO:0000256" key="5">
    <source>
        <dbReference type="ARBA" id="ARBA00023163"/>
    </source>
</evidence>
<dbReference type="Proteomes" id="UP001501321">
    <property type="component" value="Unassembled WGS sequence"/>
</dbReference>
<dbReference type="CDD" id="cd01392">
    <property type="entry name" value="HTH_LacI"/>
    <property type="match status" value="1"/>
</dbReference>
<dbReference type="EMBL" id="BAABFC010000018">
    <property type="protein sequence ID" value="GAA4501987.1"/>
    <property type="molecule type" value="Genomic_DNA"/>
</dbReference>
<evidence type="ECO:0000256" key="1">
    <source>
        <dbReference type="ARBA" id="ARBA00022491"/>
    </source>
</evidence>
<feature type="domain" description="HTH lacI-type" evidence="6">
    <location>
        <begin position="1"/>
        <end position="58"/>
    </location>
</feature>
<dbReference type="RefSeq" id="WP_345013814.1">
    <property type="nucleotide sequence ID" value="NZ_BAABFC010000018.1"/>
</dbReference>
<dbReference type="Pfam" id="PF00356">
    <property type="entry name" value="LacI"/>
    <property type="match status" value="1"/>
</dbReference>
<dbReference type="PROSITE" id="PS00356">
    <property type="entry name" value="HTH_LACI_1"/>
    <property type="match status" value="1"/>
</dbReference>
<keyword evidence="2" id="KW-0805">Transcription regulation</keyword>
<dbReference type="Gene3D" id="1.10.260.40">
    <property type="entry name" value="lambda repressor-like DNA-binding domains"/>
    <property type="match status" value="1"/>
</dbReference>
<accession>A0ABP8QEU6</accession>